<dbReference type="Gene3D" id="1.20.1250.20">
    <property type="entry name" value="MFS general substrate transporter like domains"/>
    <property type="match status" value="1"/>
</dbReference>
<feature type="transmembrane region" description="Helical" evidence="9">
    <location>
        <begin position="155"/>
        <end position="173"/>
    </location>
</feature>
<dbReference type="EMBL" id="JAQMFO010000010">
    <property type="protein sequence ID" value="MDB6372115.1"/>
    <property type="molecule type" value="Genomic_DNA"/>
</dbReference>
<dbReference type="Pfam" id="PF07690">
    <property type="entry name" value="MFS_1"/>
    <property type="match status" value="1"/>
</dbReference>
<sequence length="422" mass="47462">MTLLKRESIQYYRYYLVNVGAAIGPYIGLASGLSAQRETFLITAIVYFVYGIILRVFLLSSKKEEKIKKFSNDISFTKTLNIIISHRTFMILLLCNVLVMFVYANFDSTLVQYLSRSNINNVTNFIALLVIVNSLTIITLQIPTLVLLRNFTPRIKILIGIMLIAIAQIIFAFSPINTVYYLCVATVILSFGEIIAIPTFNVEVDRLTPHHLRGAFFGASNMSSIGSALAPIYGGIMLDLFNSTLLFSLLSLISLITLLIYYTFLIKKIINGGCMNFNFDVVFDRSVFSSTKWTYPQDSLYTDNKPTPLWVADMDFQSPPSVRKALLNIIDYGILGYTNCSLSTLNAITDWQKNRHDWTIEPDWIVQSPGVVTAIDIIINALSEPDDSIIIMTPVYGAFSRSILANQRSAITVPLHNIRIFN</sequence>
<keyword evidence="3 9" id="KW-0812">Transmembrane</keyword>
<comment type="cofactor">
    <cofactor evidence="1">
        <name>pyridoxal 5'-phosphate</name>
        <dbReference type="ChEBI" id="CHEBI:597326"/>
    </cofactor>
</comment>
<feature type="transmembrane region" description="Helical" evidence="9">
    <location>
        <begin position="79"/>
        <end position="104"/>
    </location>
</feature>
<dbReference type="InterPro" id="IPR004839">
    <property type="entry name" value="Aminotransferase_I/II_large"/>
</dbReference>
<dbReference type="InterPro" id="IPR020846">
    <property type="entry name" value="MFS_dom"/>
</dbReference>
<evidence type="ECO:0000256" key="9">
    <source>
        <dbReference type="SAM" id="Phobius"/>
    </source>
</evidence>
<dbReference type="PANTHER" id="PTHR43525:SF1">
    <property type="entry name" value="PROTEIN MALY"/>
    <property type="match status" value="1"/>
</dbReference>
<keyword evidence="7" id="KW-0456">Lyase</keyword>
<feature type="transmembrane region" description="Helical" evidence="9">
    <location>
        <begin position="12"/>
        <end position="33"/>
    </location>
</feature>
<dbReference type="EC" id="4.4.1.13" evidence="2"/>
<organism evidence="11 12">
    <name type="scientific">Photorhabdus bodei</name>
    <dbReference type="NCBI Taxonomy" id="2029681"/>
    <lineage>
        <taxon>Bacteria</taxon>
        <taxon>Pseudomonadati</taxon>
        <taxon>Pseudomonadota</taxon>
        <taxon>Gammaproteobacteria</taxon>
        <taxon>Enterobacterales</taxon>
        <taxon>Morganellaceae</taxon>
        <taxon>Photorhabdus</taxon>
    </lineage>
</organism>
<gene>
    <name evidence="11" type="ORF">PH362_09160</name>
</gene>
<feature type="domain" description="Major facilitator superfamily (MFS) profile" evidence="10">
    <location>
        <begin position="1"/>
        <end position="269"/>
    </location>
</feature>
<dbReference type="SUPFAM" id="SSF53383">
    <property type="entry name" value="PLP-dependent transferases"/>
    <property type="match status" value="1"/>
</dbReference>
<proteinExistence type="inferred from homology"/>
<feature type="transmembrane region" description="Helical" evidence="9">
    <location>
        <begin position="245"/>
        <end position="265"/>
    </location>
</feature>
<feature type="transmembrane region" description="Helical" evidence="9">
    <location>
        <begin position="214"/>
        <end position="233"/>
    </location>
</feature>
<reference evidence="11" key="1">
    <citation type="submission" date="2023-01" db="EMBL/GenBank/DDBJ databases">
        <title>Genome sequencing of Photorhabdus bodei 09-20.</title>
        <authorList>
            <person name="Kalindamar S."/>
            <person name="Kumru S."/>
        </authorList>
    </citation>
    <scope>NUCLEOTIDE SEQUENCE</scope>
    <source>
        <strain evidence="11">09-20</strain>
    </source>
</reference>
<feature type="transmembrane region" description="Helical" evidence="9">
    <location>
        <begin position="124"/>
        <end position="148"/>
    </location>
</feature>
<dbReference type="InterPro" id="IPR015424">
    <property type="entry name" value="PyrdxlP-dep_Trfase"/>
</dbReference>
<evidence type="ECO:0000256" key="1">
    <source>
        <dbReference type="ARBA" id="ARBA00001933"/>
    </source>
</evidence>
<dbReference type="InterPro" id="IPR036259">
    <property type="entry name" value="MFS_trans_sf"/>
</dbReference>
<keyword evidence="4" id="KW-0663">Pyridoxal phosphate</keyword>
<evidence type="ECO:0000256" key="5">
    <source>
        <dbReference type="ARBA" id="ARBA00022989"/>
    </source>
</evidence>
<keyword evidence="6 9" id="KW-0472">Membrane</keyword>
<evidence type="ECO:0000256" key="3">
    <source>
        <dbReference type="ARBA" id="ARBA00022692"/>
    </source>
</evidence>
<name>A0AAW6BHA8_9GAMM</name>
<dbReference type="PANTHER" id="PTHR43525">
    <property type="entry name" value="PROTEIN MALY"/>
    <property type="match status" value="1"/>
</dbReference>
<dbReference type="GO" id="GO:0047804">
    <property type="term" value="F:cysteine-S-conjugate beta-lyase activity"/>
    <property type="evidence" value="ECO:0007669"/>
    <property type="project" value="UniProtKB-EC"/>
</dbReference>
<dbReference type="Proteomes" id="UP001212996">
    <property type="component" value="Unassembled WGS sequence"/>
</dbReference>
<evidence type="ECO:0000256" key="8">
    <source>
        <dbReference type="ARBA" id="ARBA00037974"/>
    </source>
</evidence>
<dbReference type="InterPro" id="IPR015422">
    <property type="entry name" value="PyrdxlP-dep_Trfase_small"/>
</dbReference>
<evidence type="ECO:0000313" key="12">
    <source>
        <dbReference type="Proteomes" id="UP001212996"/>
    </source>
</evidence>
<dbReference type="PROSITE" id="PS50850">
    <property type="entry name" value="MFS"/>
    <property type="match status" value="1"/>
</dbReference>
<dbReference type="Pfam" id="PF00155">
    <property type="entry name" value="Aminotran_1_2"/>
    <property type="match status" value="1"/>
</dbReference>
<evidence type="ECO:0000256" key="6">
    <source>
        <dbReference type="ARBA" id="ARBA00023136"/>
    </source>
</evidence>
<keyword evidence="5 9" id="KW-1133">Transmembrane helix</keyword>
<protein>
    <recommendedName>
        <fullName evidence="2">cysteine-S-conjugate beta-lyase</fullName>
        <ecNumber evidence="2">4.4.1.13</ecNumber>
    </recommendedName>
</protein>
<dbReference type="GO" id="GO:0022857">
    <property type="term" value="F:transmembrane transporter activity"/>
    <property type="evidence" value="ECO:0007669"/>
    <property type="project" value="InterPro"/>
</dbReference>
<accession>A0AAW6BHA8</accession>
<dbReference type="Gene3D" id="3.90.1150.10">
    <property type="entry name" value="Aspartate Aminotransferase, domain 1"/>
    <property type="match status" value="1"/>
</dbReference>
<evidence type="ECO:0000259" key="10">
    <source>
        <dbReference type="PROSITE" id="PS50850"/>
    </source>
</evidence>
<evidence type="ECO:0000256" key="4">
    <source>
        <dbReference type="ARBA" id="ARBA00022898"/>
    </source>
</evidence>
<evidence type="ECO:0000313" key="11">
    <source>
        <dbReference type="EMBL" id="MDB6372115.1"/>
    </source>
</evidence>
<comment type="caution">
    <text evidence="11">The sequence shown here is derived from an EMBL/GenBank/DDBJ whole genome shotgun (WGS) entry which is preliminary data.</text>
</comment>
<dbReference type="InterPro" id="IPR011701">
    <property type="entry name" value="MFS"/>
</dbReference>
<evidence type="ECO:0000256" key="2">
    <source>
        <dbReference type="ARBA" id="ARBA00012224"/>
    </source>
</evidence>
<dbReference type="InterPro" id="IPR015421">
    <property type="entry name" value="PyrdxlP-dep_Trfase_major"/>
</dbReference>
<dbReference type="AlphaFoldDB" id="A0AAW6BHA8"/>
<feature type="transmembrane region" description="Helical" evidence="9">
    <location>
        <begin position="39"/>
        <end position="58"/>
    </location>
</feature>
<feature type="transmembrane region" description="Helical" evidence="9">
    <location>
        <begin position="179"/>
        <end position="202"/>
    </location>
</feature>
<comment type="similarity">
    <text evidence="8">Belongs to the class-II pyridoxal-phosphate-dependent aminotransferase family. MalY/PatB cystathionine beta-lyase subfamily.</text>
</comment>
<evidence type="ECO:0000256" key="7">
    <source>
        <dbReference type="ARBA" id="ARBA00023239"/>
    </source>
</evidence>
<dbReference type="InterPro" id="IPR051798">
    <property type="entry name" value="Class-II_PLP-Dep_Aminotrans"/>
</dbReference>
<dbReference type="RefSeq" id="WP_271866197.1">
    <property type="nucleotide sequence ID" value="NZ_JAQMFO010000010.1"/>
</dbReference>
<dbReference type="GO" id="GO:0030170">
    <property type="term" value="F:pyridoxal phosphate binding"/>
    <property type="evidence" value="ECO:0007669"/>
    <property type="project" value="InterPro"/>
</dbReference>
<dbReference type="SUPFAM" id="SSF103473">
    <property type="entry name" value="MFS general substrate transporter"/>
    <property type="match status" value="1"/>
</dbReference>
<dbReference type="Gene3D" id="3.40.640.10">
    <property type="entry name" value="Type I PLP-dependent aspartate aminotransferase-like (Major domain)"/>
    <property type="match status" value="1"/>
</dbReference>